<name>A0A1H6X7E9_9GAMM</name>
<gene>
    <name evidence="4" type="ORF">SAMN04244579_03480</name>
</gene>
<organism evidence="4 5">
    <name type="scientific">Azotobacter beijerinckii</name>
    <dbReference type="NCBI Taxonomy" id="170623"/>
    <lineage>
        <taxon>Bacteria</taxon>
        <taxon>Pseudomonadati</taxon>
        <taxon>Pseudomonadota</taxon>
        <taxon>Gammaproteobacteria</taxon>
        <taxon>Pseudomonadales</taxon>
        <taxon>Pseudomonadaceae</taxon>
        <taxon>Azotobacter</taxon>
    </lineage>
</organism>
<dbReference type="InterPro" id="IPR052521">
    <property type="entry name" value="Cell_div_SPOR-domain"/>
</dbReference>
<sequence length="306" mass="32238">MAWLDKGLKQRMVGALVLLALAVIFLPILFTREDEVRQVVVEAPPMPETPPVPRVELEPVAVPEPVILPEDLQPSTVIAGTSAAVAPTARAASVAAASTTPKTPVANPVPSPAQAKMAEAKAAQAKMAEAKAAEAKVAQAKMAEAKAAEAKAAQAKMAEAKAEQAKMAEAKAEQAKMAEAKAAEARAAQAKMAEAKAAEAKAEQAKMAEAKAAEAKATEASRLDANGLPVSWSIQLASLSSTANAQDLQRTLRSQGYNAYIRHVEGMNRVYVGPVIERAEANRLCDQLKRQHNLGGFVVRFQPERG</sequence>
<dbReference type="GO" id="GO:0042834">
    <property type="term" value="F:peptidoglycan binding"/>
    <property type="evidence" value="ECO:0007669"/>
    <property type="project" value="InterPro"/>
</dbReference>
<dbReference type="Gene3D" id="3.30.70.1070">
    <property type="entry name" value="Sporulation related repeat"/>
    <property type="match status" value="1"/>
</dbReference>
<dbReference type="SUPFAM" id="SSF141571">
    <property type="entry name" value="Pentapeptide repeat-like"/>
    <property type="match status" value="1"/>
</dbReference>
<dbReference type="PROSITE" id="PS51724">
    <property type="entry name" value="SPOR"/>
    <property type="match status" value="1"/>
</dbReference>
<keyword evidence="2" id="KW-0812">Transmembrane</keyword>
<accession>A0A1H6X7E9</accession>
<evidence type="ECO:0000256" key="1">
    <source>
        <dbReference type="SAM" id="Coils"/>
    </source>
</evidence>
<dbReference type="PANTHER" id="PTHR38687:SF1">
    <property type="entry name" value="CELL DIVISION PROTEIN DEDD"/>
    <property type="match status" value="1"/>
</dbReference>
<dbReference type="AlphaFoldDB" id="A0A1H6X7E9"/>
<protein>
    <submittedName>
        <fullName evidence="4">Sporulation related domain-containing protein</fullName>
    </submittedName>
</protein>
<dbReference type="Gene3D" id="2.160.20.80">
    <property type="entry name" value="E3 ubiquitin-protein ligase SopA"/>
    <property type="match status" value="1"/>
</dbReference>
<dbReference type="InterPro" id="IPR007730">
    <property type="entry name" value="SPOR-like_dom"/>
</dbReference>
<evidence type="ECO:0000313" key="4">
    <source>
        <dbReference type="EMBL" id="SEJ20475.1"/>
    </source>
</evidence>
<evidence type="ECO:0000313" key="5">
    <source>
        <dbReference type="Proteomes" id="UP000199005"/>
    </source>
</evidence>
<evidence type="ECO:0000256" key="2">
    <source>
        <dbReference type="SAM" id="Phobius"/>
    </source>
</evidence>
<feature type="coiled-coil region" evidence="1">
    <location>
        <begin position="113"/>
        <end position="218"/>
    </location>
</feature>
<feature type="domain" description="SPOR" evidence="3">
    <location>
        <begin position="226"/>
        <end position="301"/>
    </location>
</feature>
<evidence type="ECO:0000259" key="3">
    <source>
        <dbReference type="PROSITE" id="PS51724"/>
    </source>
</evidence>
<dbReference type="RefSeq" id="WP_254789241.1">
    <property type="nucleotide sequence ID" value="NZ_FNYO01000051.1"/>
</dbReference>
<dbReference type="GO" id="GO:0030428">
    <property type="term" value="C:cell septum"/>
    <property type="evidence" value="ECO:0007669"/>
    <property type="project" value="TreeGrafter"/>
</dbReference>
<proteinExistence type="predicted"/>
<dbReference type="Proteomes" id="UP000199005">
    <property type="component" value="Unassembled WGS sequence"/>
</dbReference>
<keyword evidence="1" id="KW-0175">Coiled coil</keyword>
<dbReference type="InterPro" id="IPR036680">
    <property type="entry name" value="SPOR-like_sf"/>
</dbReference>
<dbReference type="GO" id="GO:0032506">
    <property type="term" value="P:cytokinetic process"/>
    <property type="evidence" value="ECO:0007669"/>
    <property type="project" value="TreeGrafter"/>
</dbReference>
<dbReference type="EMBL" id="FNYO01000051">
    <property type="protein sequence ID" value="SEJ20475.1"/>
    <property type="molecule type" value="Genomic_DNA"/>
</dbReference>
<dbReference type="STRING" id="170623.SAMN04244579_03480"/>
<dbReference type="GO" id="GO:0032153">
    <property type="term" value="C:cell division site"/>
    <property type="evidence" value="ECO:0007669"/>
    <property type="project" value="TreeGrafter"/>
</dbReference>
<dbReference type="PANTHER" id="PTHR38687">
    <property type="entry name" value="CELL DIVISION PROTEIN DEDD-RELATED"/>
    <property type="match status" value="1"/>
</dbReference>
<dbReference type="Pfam" id="PF05036">
    <property type="entry name" value="SPOR"/>
    <property type="match status" value="1"/>
</dbReference>
<dbReference type="SUPFAM" id="SSF110997">
    <property type="entry name" value="Sporulation related repeat"/>
    <property type="match status" value="1"/>
</dbReference>
<feature type="transmembrane region" description="Helical" evidence="2">
    <location>
        <begin position="12"/>
        <end position="30"/>
    </location>
</feature>
<keyword evidence="2" id="KW-1133">Transmembrane helix</keyword>
<reference evidence="4 5" key="1">
    <citation type="submission" date="2016-10" db="EMBL/GenBank/DDBJ databases">
        <authorList>
            <person name="de Groot N.N."/>
        </authorList>
    </citation>
    <scope>NUCLEOTIDE SEQUENCE [LARGE SCALE GENOMIC DNA]</scope>
    <source>
        <strain evidence="4 5">DSM 1041</strain>
    </source>
</reference>
<keyword evidence="2" id="KW-0472">Membrane</keyword>